<evidence type="ECO:0000313" key="1">
    <source>
        <dbReference type="EMBL" id="KAI9907718.1"/>
    </source>
</evidence>
<accession>A0ACC0VMJ0</accession>
<dbReference type="Proteomes" id="UP001163321">
    <property type="component" value="Chromosome 8"/>
</dbReference>
<evidence type="ECO:0000313" key="2">
    <source>
        <dbReference type="Proteomes" id="UP001163321"/>
    </source>
</evidence>
<name>A0ACC0VMJ0_9STRA</name>
<dbReference type="EMBL" id="CM047587">
    <property type="protein sequence ID" value="KAI9907718.1"/>
    <property type="molecule type" value="Genomic_DNA"/>
</dbReference>
<gene>
    <name evidence="1" type="ORF">PsorP6_003433</name>
</gene>
<sequence>MTSMHGSNVHEAFALMTTLLIPCVPVRYFELCGKILQRQQMNEVFEERAAAQLCGLPVCANPLPKYTGKYRVSLARREIYDAQYERQFCSPQCLKNARILLSRLAQKPPQLMPSLVQVFGTDQPNPLDYLVDDDDTESSKSATACAIETRNPLRNIRSVWSKTHDLGIVERKWSHSSVPPAFQAATSSRLKVTEAPARPDRTFPTMEQASFIEGYIFPAHKAKVAKKVENMVKTCQEDDDDELIVSDSDEASDVSSTGSFEMSDFDEEEVVSWSDLPLFSHLWGLFSSWITHDTTLIVARQALPPAEVVVRESDEAATARRRARQIHSERWNSLSFMLRHPLPQVARKLQLANDRAANDRLDAITRTFTLREAIETRNTHQWTCIATLLMVVVHDMKPKELFEGERSDQVKTLTKLDASELAQLLELFYHVRRDSDVMVDVSGDKGVDASVPSTQREDNEPCPTFCRKCRRVQTKCICQRRVQRSTNDEFSTAELAQMLQEALVLRAIDDADT</sequence>
<protein>
    <submittedName>
        <fullName evidence="1">Uncharacterized protein</fullName>
    </submittedName>
</protein>
<organism evidence="1 2">
    <name type="scientific">Peronosclerospora sorghi</name>
    <dbReference type="NCBI Taxonomy" id="230839"/>
    <lineage>
        <taxon>Eukaryota</taxon>
        <taxon>Sar</taxon>
        <taxon>Stramenopiles</taxon>
        <taxon>Oomycota</taxon>
        <taxon>Peronosporomycetes</taxon>
        <taxon>Peronosporales</taxon>
        <taxon>Peronosporaceae</taxon>
        <taxon>Peronosclerospora</taxon>
    </lineage>
</organism>
<proteinExistence type="predicted"/>
<comment type="caution">
    <text evidence="1">The sequence shown here is derived from an EMBL/GenBank/DDBJ whole genome shotgun (WGS) entry which is preliminary data.</text>
</comment>
<reference evidence="1 2" key="1">
    <citation type="journal article" date="2022" name="bioRxiv">
        <title>The genome of the oomycete Peronosclerospora sorghi, a cosmopolitan pathogen of maize and sorghum, is inflated with dispersed pseudogenes.</title>
        <authorList>
            <person name="Fletcher K."/>
            <person name="Martin F."/>
            <person name="Isakeit T."/>
            <person name="Cavanaugh K."/>
            <person name="Magill C."/>
            <person name="Michelmore R."/>
        </authorList>
    </citation>
    <scope>NUCLEOTIDE SEQUENCE [LARGE SCALE GENOMIC DNA]</scope>
    <source>
        <strain evidence="1">P6</strain>
    </source>
</reference>
<keyword evidence="2" id="KW-1185">Reference proteome</keyword>